<dbReference type="GO" id="GO:0005634">
    <property type="term" value="C:nucleus"/>
    <property type="evidence" value="ECO:0007669"/>
    <property type="project" value="UniProtKB-SubCell"/>
</dbReference>
<dbReference type="AlphaFoldDB" id="A0A0N1NYX6"/>
<dbReference type="VEuPathDB" id="FungiDB:AB675_3049"/>
<feature type="compositionally biased region" description="Polar residues" evidence="3">
    <location>
        <begin position="68"/>
        <end position="103"/>
    </location>
</feature>
<evidence type="ECO:0000313" key="5">
    <source>
        <dbReference type="EMBL" id="KPI37886.1"/>
    </source>
</evidence>
<organism evidence="5 6">
    <name type="scientific">Cyphellophora attinorum</name>
    <dbReference type="NCBI Taxonomy" id="1664694"/>
    <lineage>
        <taxon>Eukaryota</taxon>
        <taxon>Fungi</taxon>
        <taxon>Dikarya</taxon>
        <taxon>Ascomycota</taxon>
        <taxon>Pezizomycotina</taxon>
        <taxon>Eurotiomycetes</taxon>
        <taxon>Chaetothyriomycetidae</taxon>
        <taxon>Chaetothyriales</taxon>
        <taxon>Cyphellophoraceae</taxon>
        <taxon>Cyphellophora</taxon>
    </lineage>
</organism>
<keyword evidence="6" id="KW-1185">Reference proteome</keyword>
<evidence type="ECO:0000256" key="1">
    <source>
        <dbReference type="ARBA" id="ARBA00004123"/>
    </source>
</evidence>
<dbReference type="GO" id="GO:0006351">
    <property type="term" value="P:DNA-templated transcription"/>
    <property type="evidence" value="ECO:0007669"/>
    <property type="project" value="InterPro"/>
</dbReference>
<dbReference type="InterPro" id="IPR007219">
    <property type="entry name" value="XnlR_reg_dom"/>
</dbReference>
<evidence type="ECO:0000313" key="6">
    <source>
        <dbReference type="Proteomes" id="UP000038010"/>
    </source>
</evidence>
<gene>
    <name evidence="5" type="ORF">AB675_3049</name>
</gene>
<keyword evidence="2" id="KW-0539">Nucleus</keyword>
<dbReference type="OrthoDB" id="5431381at2759"/>
<dbReference type="EMBL" id="LFJN01000021">
    <property type="protein sequence ID" value="KPI37886.1"/>
    <property type="molecule type" value="Genomic_DNA"/>
</dbReference>
<dbReference type="GO" id="GO:0008270">
    <property type="term" value="F:zinc ion binding"/>
    <property type="evidence" value="ECO:0007669"/>
    <property type="project" value="InterPro"/>
</dbReference>
<feature type="domain" description="Xylanolytic transcriptional activator regulatory" evidence="4">
    <location>
        <begin position="311"/>
        <end position="385"/>
    </location>
</feature>
<feature type="compositionally biased region" description="Low complexity" evidence="3">
    <location>
        <begin position="161"/>
        <end position="170"/>
    </location>
</feature>
<dbReference type="GeneID" id="28734949"/>
<feature type="region of interest" description="Disordered" evidence="3">
    <location>
        <begin position="68"/>
        <end position="123"/>
    </location>
</feature>
<evidence type="ECO:0000256" key="3">
    <source>
        <dbReference type="SAM" id="MobiDB-lite"/>
    </source>
</evidence>
<dbReference type="PANTHER" id="PTHR31001">
    <property type="entry name" value="UNCHARACTERIZED TRANSCRIPTIONAL REGULATORY PROTEIN"/>
    <property type="match status" value="1"/>
</dbReference>
<comment type="subcellular location">
    <subcellularLocation>
        <location evidence="1">Nucleus</location>
    </subcellularLocation>
</comment>
<dbReference type="Proteomes" id="UP000038010">
    <property type="component" value="Unassembled WGS sequence"/>
</dbReference>
<dbReference type="GO" id="GO:0003677">
    <property type="term" value="F:DNA binding"/>
    <property type="evidence" value="ECO:0007669"/>
    <property type="project" value="InterPro"/>
</dbReference>
<sequence>MAPVGDVCFVPPSRHDPRTGLTAVWAGRIEELYAEIAYAPDSGTWLETQLKEKLNKLENLVSSLVSQQTQPNGDAQLQQSLSMAGSSASFTGPAQPTDKLTPSSPDPDHLKESPRPIAGGDGQVSYVDASHWQSVLEELREVRETLATSDVPSVSSHSEGPSTTSPPLSTIPMFSENTPATIEEILTDLPTQPICSSILSQFFNTPYSVLAIVHPEQFRVQYEKFWLAPTEEPDFIWLALLFAILSLALSIRRTNKDNAESSMPSPRTLQKRTSQCLVIGGYTTANRNVLEALLLHMHSSFITDNSSYLQLWLALGHTIQLAYRLAYHREPSKLQNCSVLDAEMRRRVWMHLVQVDALGSFQIGLPSLIQNESYDTSLPGNYEFSDLEVGMTSLPPPRPLTHRTPNLYGISKAPVMAMFKKITQHVQALTPVTYEQTLALDQEMRETYSRVPALIQRRDVDKAFMDISALIWDRATVEILYLKGLIVLHRRYLRHETENPKFDISRSKCVEAALEILARQADLHQASRPGGRLYEDRWILSSVTTTYDFILAAMVLCLDLSMRTKIQPDKSTHVVGVVELDNTAQRELLALKIAHQIWISEEIVFKEVVVAARTLELLIKSVESSAVAASAPGPPPQNGTILNWTSPPPAYGAADSGSNDVAAATHMLSATSVADSSGPPAMADPMWDLIYSNDPLDWPLLDQYFQGSSNAMSYDIGGDWDYSAGLQDPQNYP</sequence>
<accession>A0A0N1NYX6</accession>
<feature type="compositionally biased region" description="Polar residues" evidence="3">
    <location>
        <begin position="147"/>
        <end position="160"/>
    </location>
</feature>
<dbReference type="InterPro" id="IPR050613">
    <property type="entry name" value="Sec_Metabolite_Reg"/>
</dbReference>
<reference evidence="5 6" key="1">
    <citation type="submission" date="2015-06" db="EMBL/GenBank/DDBJ databases">
        <title>Draft genome of the ant-associated black yeast Phialophora attae CBS 131958.</title>
        <authorList>
            <person name="Moreno L.F."/>
            <person name="Stielow B.J."/>
            <person name="de Hoog S."/>
            <person name="Vicente V.A."/>
            <person name="Weiss V.A."/>
            <person name="de Vries M."/>
            <person name="Cruz L.M."/>
            <person name="Souza E.M."/>
        </authorList>
    </citation>
    <scope>NUCLEOTIDE SEQUENCE [LARGE SCALE GENOMIC DNA]</scope>
    <source>
        <strain evidence="5 6">CBS 131958</strain>
    </source>
</reference>
<comment type="caution">
    <text evidence="5">The sequence shown here is derived from an EMBL/GenBank/DDBJ whole genome shotgun (WGS) entry which is preliminary data.</text>
</comment>
<dbReference type="PANTHER" id="PTHR31001:SF49">
    <property type="entry name" value="ZN(II)2CYS6 TRANSCRIPTION FACTOR (EUROFUNG)"/>
    <property type="match status" value="1"/>
</dbReference>
<evidence type="ECO:0000256" key="2">
    <source>
        <dbReference type="ARBA" id="ARBA00023242"/>
    </source>
</evidence>
<protein>
    <recommendedName>
        <fullName evidence="4">Xylanolytic transcriptional activator regulatory domain-containing protein</fullName>
    </recommendedName>
</protein>
<dbReference type="Pfam" id="PF04082">
    <property type="entry name" value="Fungal_trans"/>
    <property type="match status" value="1"/>
</dbReference>
<dbReference type="SMART" id="SM00906">
    <property type="entry name" value="Fungal_trans"/>
    <property type="match status" value="1"/>
</dbReference>
<dbReference type="STRING" id="1664694.A0A0N1NYX6"/>
<feature type="region of interest" description="Disordered" evidence="3">
    <location>
        <begin position="147"/>
        <end position="172"/>
    </location>
</feature>
<dbReference type="CDD" id="cd12148">
    <property type="entry name" value="fungal_TF_MHR"/>
    <property type="match status" value="1"/>
</dbReference>
<dbReference type="RefSeq" id="XP_017997849.1">
    <property type="nucleotide sequence ID" value="XM_018143069.1"/>
</dbReference>
<proteinExistence type="predicted"/>
<evidence type="ECO:0000259" key="4">
    <source>
        <dbReference type="SMART" id="SM00906"/>
    </source>
</evidence>
<name>A0A0N1NYX6_9EURO</name>